<comment type="caution">
    <text evidence="5">The sequence shown here is derived from an EMBL/GenBank/DDBJ whole genome shotgun (WGS) entry which is preliminary data.</text>
</comment>
<evidence type="ECO:0000313" key="5">
    <source>
        <dbReference type="EMBL" id="OGH78723.1"/>
    </source>
</evidence>
<evidence type="ECO:0000256" key="1">
    <source>
        <dbReference type="ARBA" id="ARBA00011028"/>
    </source>
</evidence>
<reference evidence="5 6" key="1">
    <citation type="journal article" date="2016" name="Nat. Commun.">
        <title>Thousands of microbial genomes shed light on interconnected biogeochemical processes in an aquifer system.</title>
        <authorList>
            <person name="Anantharaman K."/>
            <person name="Brown C.T."/>
            <person name="Hug L.A."/>
            <person name="Sharon I."/>
            <person name="Castelle C.J."/>
            <person name="Probst A.J."/>
            <person name="Thomas B.C."/>
            <person name="Singh A."/>
            <person name="Wilkins M.J."/>
            <person name="Karaoz U."/>
            <person name="Brodie E.L."/>
            <person name="Williams K.H."/>
            <person name="Hubbard S.S."/>
            <person name="Banfield J.F."/>
        </authorList>
    </citation>
    <scope>NUCLEOTIDE SEQUENCE [LARGE SCALE GENOMIC DNA]</scope>
</reference>
<dbReference type="SUPFAM" id="SSF53807">
    <property type="entry name" value="Helical backbone' metal receptor"/>
    <property type="match status" value="1"/>
</dbReference>
<dbReference type="EMBL" id="MFQH01000003">
    <property type="protein sequence ID" value="OGH78723.1"/>
    <property type="molecule type" value="Genomic_DNA"/>
</dbReference>
<dbReference type="PANTHER" id="PTHR42953:SF3">
    <property type="entry name" value="HIGH-AFFINITY ZINC UPTAKE SYSTEM PROTEIN ZNUA"/>
    <property type="match status" value="1"/>
</dbReference>
<dbReference type="InterPro" id="IPR050492">
    <property type="entry name" value="Bact_metal-bind_prot9"/>
</dbReference>
<dbReference type="PRINTS" id="PR00690">
    <property type="entry name" value="ADHESNFAMILY"/>
</dbReference>
<name>A0A1F6N4Z3_9BACT</name>
<keyword evidence="2 4" id="KW-0813">Transport</keyword>
<evidence type="ECO:0000256" key="2">
    <source>
        <dbReference type="ARBA" id="ARBA00022448"/>
    </source>
</evidence>
<dbReference type="InterPro" id="IPR006129">
    <property type="entry name" value="AdhesinB"/>
</dbReference>
<organism evidence="5 6">
    <name type="scientific">Candidatus Magasanikbacteria bacterium RIFCSPLOWO2_01_FULL_40_15</name>
    <dbReference type="NCBI Taxonomy" id="1798686"/>
    <lineage>
        <taxon>Bacteria</taxon>
        <taxon>Candidatus Magasanikiibacteriota</taxon>
    </lineage>
</organism>
<dbReference type="Proteomes" id="UP000177040">
    <property type="component" value="Unassembled WGS sequence"/>
</dbReference>
<dbReference type="PRINTS" id="PR00691">
    <property type="entry name" value="ADHESINB"/>
</dbReference>
<keyword evidence="3" id="KW-0732">Signal</keyword>
<dbReference type="GO" id="GO:0007155">
    <property type="term" value="P:cell adhesion"/>
    <property type="evidence" value="ECO:0007669"/>
    <property type="project" value="InterPro"/>
</dbReference>
<proteinExistence type="inferred from homology"/>
<protein>
    <recommendedName>
        <fullName evidence="7">ABC transporter substrate-binding protein</fullName>
    </recommendedName>
</protein>
<dbReference type="GO" id="GO:0046872">
    <property type="term" value="F:metal ion binding"/>
    <property type="evidence" value="ECO:0007669"/>
    <property type="project" value="InterPro"/>
</dbReference>
<evidence type="ECO:0000313" key="6">
    <source>
        <dbReference type="Proteomes" id="UP000177040"/>
    </source>
</evidence>
<sequence>MYKKITIIIVIILGLALAAVFASRSKVNNFVPKSAKISVTASFYPLAYFAEQVGGDRVSIQSITPNGTEPHDFEPTPQDIITLRSSRVFFYNGNGVDAWADRVQPELIVGGVKVVAVSDAVSLMPTPVEQMVDDEREDKRIFNQFDPHIWLDPIRARQIAELIRDTLIVVDPSGADYYRGQFSDLSGRLTALDTDYTKSLASCATRDVIVSHYAFNYVAERYNLKLYAIAGMSPEAEPSAKHLAELTRLVKEKNITTIFFETLVSPRLAETLAKETGAVTNVLNPIEGLTSEDLSAGKNYETIMRDNLSALTTAMLCQ</sequence>
<dbReference type="AlphaFoldDB" id="A0A1F6N4Z3"/>
<evidence type="ECO:0000256" key="4">
    <source>
        <dbReference type="RuleBase" id="RU003512"/>
    </source>
</evidence>
<gene>
    <name evidence="5" type="ORF">A2983_04460</name>
</gene>
<accession>A0A1F6N4Z3</accession>
<dbReference type="PANTHER" id="PTHR42953">
    <property type="entry name" value="HIGH-AFFINITY ZINC UPTAKE SYSTEM PROTEIN ZNUA-RELATED"/>
    <property type="match status" value="1"/>
</dbReference>
<dbReference type="Pfam" id="PF01297">
    <property type="entry name" value="ZnuA"/>
    <property type="match status" value="1"/>
</dbReference>
<comment type="similarity">
    <text evidence="1 4">Belongs to the bacterial solute-binding protein 9 family.</text>
</comment>
<dbReference type="Gene3D" id="3.40.50.1980">
    <property type="entry name" value="Nitrogenase molybdenum iron protein domain"/>
    <property type="match status" value="2"/>
</dbReference>
<dbReference type="GO" id="GO:0030001">
    <property type="term" value="P:metal ion transport"/>
    <property type="evidence" value="ECO:0007669"/>
    <property type="project" value="InterPro"/>
</dbReference>
<evidence type="ECO:0000256" key="3">
    <source>
        <dbReference type="ARBA" id="ARBA00022729"/>
    </source>
</evidence>
<dbReference type="InterPro" id="IPR006127">
    <property type="entry name" value="ZnuA-like"/>
</dbReference>
<evidence type="ECO:0008006" key="7">
    <source>
        <dbReference type="Google" id="ProtNLM"/>
    </source>
</evidence>
<dbReference type="InterPro" id="IPR006128">
    <property type="entry name" value="Lipoprotein_PsaA-like"/>
</dbReference>